<organism evidence="2 3">
    <name type="scientific">Trichomalopsis sarcophagae</name>
    <dbReference type="NCBI Taxonomy" id="543379"/>
    <lineage>
        <taxon>Eukaryota</taxon>
        <taxon>Metazoa</taxon>
        <taxon>Ecdysozoa</taxon>
        <taxon>Arthropoda</taxon>
        <taxon>Hexapoda</taxon>
        <taxon>Insecta</taxon>
        <taxon>Pterygota</taxon>
        <taxon>Neoptera</taxon>
        <taxon>Endopterygota</taxon>
        <taxon>Hymenoptera</taxon>
        <taxon>Apocrita</taxon>
        <taxon>Proctotrupomorpha</taxon>
        <taxon>Chalcidoidea</taxon>
        <taxon>Pteromalidae</taxon>
        <taxon>Pteromalinae</taxon>
        <taxon>Trichomalopsis</taxon>
    </lineage>
</organism>
<evidence type="ECO:0000313" key="3">
    <source>
        <dbReference type="Proteomes" id="UP000215335"/>
    </source>
</evidence>
<evidence type="ECO:0000256" key="1">
    <source>
        <dbReference type="SAM" id="Phobius"/>
    </source>
</evidence>
<sequence>MILYVYAMKSLKIYSKKWHALDVYKVHMGLPVQQKVRKFIDRIVFISVILFLIDYSINFYTEFMEVKLVLGEVPFDTFDEMWKYKLKVYCNTVTYARS</sequence>
<dbReference type="AlphaFoldDB" id="A0A232FE66"/>
<keyword evidence="1" id="KW-0812">Transmembrane</keyword>
<comment type="caution">
    <text evidence="2">The sequence shown here is derived from an EMBL/GenBank/DDBJ whole genome shotgun (WGS) entry which is preliminary data.</text>
</comment>
<proteinExistence type="predicted"/>
<protein>
    <submittedName>
        <fullName evidence="2">Uncharacterized protein</fullName>
    </submittedName>
</protein>
<reference evidence="2 3" key="1">
    <citation type="journal article" date="2017" name="Curr. Biol.">
        <title>The Evolution of Venom by Co-option of Single-Copy Genes.</title>
        <authorList>
            <person name="Martinson E.O."/>
            <person name="Mrinalini"/>
            <person name="Kelkar Y.D."/>
            <person name="Chang C.H."/>
            <person name="Werren J.H."/>
        </authorList>
    </citation>
    <scope>NUCLEOTIDE SEQUENCE [LARGE SCALE GENOMIC DNA]</scope>
    <source>
        <strain evidence="2 3">Alberta</strain>
        <tissue evidence="2">Whole body</tissue>
    </source>
</reference>
<dbReference type="Proteomes" id="UP000215335">
    <property type="component" value="Unassembled WGS sequence"/>
</dbReference>
<name>A0A232FE66_9HYME</name>
<accession>A0A232FE66</accession>
<dbReference type="EMBL" id="NNAY01000374">
    <property type="protein sequence ID" value="OXU28813.1"/>
    <property type="molecule type" value="Genomic_DNA"/>
</dbReference>
<keyword evidence="1" id="KW-0472">Membrane</keyword>
<evidence type="ECO:0000313" key="2">
    <source>
        <dbReference type="EMBL" id="OXU28813.1"/>
    </source>
</evidence>
<feature type="transmembrane region" description="Helical" evidence="1">
    <location>
        <begin position="43"/>
        <end position="61"/>
    </location>
</feature>
<gene>
    <name evidence="2" type="ORF">TSAR_005984</name>
</gene>
<keyword evidence="3" id="KW-1185">Reference proteome</keyword>
<keyword evidence="1" id="KW-1133">Transmembrane helix</keyword>
<dbReference type="OrthoDB" id="7696986at2759"/>